<comment type="subcellular location">
    <subcellularLocation>
        <location evidence="1">Cell membrane</location>
        <topology evidence="1">Multi-pass membrane protein</topology>
    </subcellularLocation>
</comment>
<feature type="transmembrane region" description="Helical" evidence="6">
    <location>
        <begin position="375"/>
        <end position="397"/>
    </location>
</feature>
<accession>A0A7W7FQ49</accession>
<reference evidence="8 9" key="1">
    <citation type="submission" date="2020-08" db="EMBL/GenBank/DDBJ databases">
        <title>Sequencing the genomes of 1000 actinobacteria strains.</title>
        <authorList>
            <person name="Klenk H.-P."/>
        </authorList>
    </citation>
    <scope>NUCLEOTIDE SEQUENCE [LARGE SCALE GENOMIC DNA]</scope>
    <source>
        <strain evidence="8 9">DSM 44230</strain>
    </source>
</reference>
<comment type="caution">
    <text evidence="8">The sequence shown here is derived from an EMBL/GenBank/DDBJ whole genome shotgun (WGS) entry which is preliminary data.</text>
</comment>
<sequence length="777" mass="81570">MTQRSPVDEVRIGQWLGELLLGTRLALTGGRAAWARLMLSAVGIGLGVMVLLLAASVGNAQQGKADRIAARELATGEPGKTGAGNPTHLLARQVGQYWRGQYIAGAELGADGDAPRLPPGLDRLPGPGELVTSPALSRLLAQPGNELLRERLPAKEIGHIGDAGLDRPGELFFYVGLPEQQRAQASPVLRIGNTVDTPPMDEMFQLLLTAAAAALLVPIGVFVLVATQIGAGAREQRLASIRLVGADPGQARRIAAGESLAAALLGLGVGAALFLLARSLAAVVEIDQIGFHPADVVPSAPITTLLVLGVPATAVAAALFALRRLEIGPLGVVRRADPPPRRLNWRLALAGLGVLVLAANIPLRNFGRVAEDWRGTLLAIGIALVLAGAAALLPWLVERVAENWRPPWVAALLAVRRLRFEYATTRVAAGVVTVLIGAIALQVLLTTIARTEFPASSYSQSGMPGEVMLYGSGGRPDAARVRAEVGKVPGVIQIGELRSAYSEGDNRAIQVTDCATIRQLFGVTDCQPGKVYQANSSRDQFRPGTVVRMRPNGSGAAFDWRVPAVQRAESGNGWQGRNLASTLVASGADPRLDTMPVSYIWVRGPTDDPELGERVLAAATRVDLAIRALDLPVPRNSAMGVFQSVRSGVLAGTVVVVLLAVLSLVVAAVDQLQERRRQYSVLAASGVPRRTLGWATLWQNAVPTAIGLALAAPAGVGLAALVLRVISNSGSRVREIVVNWGDVAMILGAGAALIFLVTLSTLPALRSAVRPSGLRFE</sequence>
<dbReference type="PANTHER" id="PTHR30287:SF2">
    <property type="entry name" value="BLL1001 PROTEIN"/>
    <property type="match status" value="1"/>
</dbReference>
<evidence type="ECO:0000256" key="3">
    <source>
        <dbReference type="ARBA" id="ARBA00022692"/>
    </source>
</evidence>
<dbReference type="InterPro" id="IPR038766">
    <property type="entry name" value="Membrane_comp_ABC_pdt"/>
</dbReference>
<organism evidence="8 9">
    <name type="scientific">Crossiella cryophila</name>
    <dbReference type="NCBI Taxonomy" id="43355"/>
    <lineage>
        <taxon>Bacteria</taxon>
        <taxon>Bacillati</taxon>
        <taxon>Actinomycetota</taxon>
        <taxon>Actinomycetes</taxon>
        <taxon>Pseudonocardiales</taxon>
        <taxon>Pseudonocardiaceae</taxon>
        <taxon>Crossiella</taxon>
    </lineage>
</organism>
<dbReference type="AlphaFoldDB" id="A0A7W7FQ49"/>
<protein>
    <recommendedName>
        <fullName evidence="7">ABC3 transporter permease C-terminal domain-containing protein</fullName>
    </recommendedName>
</protein>
<name>A0A7W7FQ49_9PSEU</name>
<feature type="transmembrane region" description="Helical" evidence="6">
    <location>
        <begin position="34"/>
        <end position="57"/>
    </location>
</feature>
<keyword evidence="9" id="KW-1185">Reference proteome</keyword>
<evidence type="ECO:0000256" key="2">
    <source>
        <dbReference type="ARBA" id="ARBA00022475"/>
    </source>
</evidence>
<evidence type="ECO:0000256" key="6">
    <source>
        <dbReference type="SAM" id="Phobius"/>
    </source>
</evidence>
<keyword evidence="4 6" id="KW-1133">Transmembrane helix</keyword>
<evidence type="ECO:0000313" key="8">
    <source>
        <dbReference type="EMBL" id="MBB4674541.1"/>
    </source>
</evidence>
<dbReference type="PANTHER" id="PTHR30287">
    <property type="entry name" value="MEMBRANE COMPONENT OF PREDICTED ABC SUPERFAMILY METABOLITE UPTAKE TRANSPORTER"/>
    <property type="match status" value="1"/>
</dbReference>
<feature type="transmembrane region" description="Helical" evidence="6">
    <location>
        <begin position="697"/>
        <end position="723"/>
    </location>
</feature>
<feature type="transmembrane region" description="Helical" evidence="6">
    <location>
        <begin position="343"/>
        <end position="363"/>
    </location>
</feature>
<keyword evidence="5 6" id="KW-0472">Membrane</keyword>
<dbReference type="Pfam" id="PF02687">
    <property type="entry name" value="FtsX"/>
    <property type="match status" value="2"/>
</dbReference>
<feature type="transmembrane region" description="Helical" evidence="6">
    <location>
        <begin position="301"/>
        <end position="322"/>
    </location>
</feature>
<dbReference type="InterPro" id="IPR003838">
    <property type="entry name" value="ABC3_permease_C"/>
</dbReference>
<dbReference type="Proteomes" id="UP000533598">
    <property type="component" value="Unassembled WGS sequence"/>
</dbReference>
<feature type="domain" description="ABC3 transporter permease C-terminal" evidence="7">
    <location>
        <begin position="653"/>
        <end position="765"/>
    </location>
</feature>
<evidence type="ECO:0000256" key="4">
    <source>
        <dbReference type="ARBA" id="ARBA00022989"/>
    </source>
</evidence>
<feature type="transmembrane region" description="Helical" evidence="6">
    <location>
        <begin position="649"/>
        <end position="669"/>
    </location>
</feature>
<evidence type="ECO:0000313" key="9">
    <source>
        <dbReference type="Proteomes" id="UP000533598"/>
    </source>
</evidence>
<keyword evidence="3 6" id="KW-0812">Transmembrane</keyword>
<feature type="transmembrane region" description="Helical" evidence="6">
    <location>
        <begin position="743"/>
        <end position="765"/>
    </location>
</feature>
<gene>
    <name evidence="8" type="ORF">HNR67_000659</name>
</gene>
<dbReference type="GO" id="GO:0005886">
    <property type="term" value="C:plasma membrane"/>
    <property type="evidence" value="ECO:0007669"/>
    <property type="project" value="UniProtKB-SubCell"/>
</dbReference>
<feature type="transmembrane region" description="Helical" evidence="6">
    <location>
        <begin position="427"/>
        <end position="449"/>
    </location>
</feature>
<keyword evidence="2" id="KW-1003">Cell membrane</keyword>
<feature type="transmembrane region" description="Helical" evidence="6">
    <location>
        <begin position="203"/>
        <end position="227"/>
    </location>
</feature>
<dbReference type="EMBL" id="JACHMH010000001">
    <property type="protein sequence ID" value="MBB4674541.1"/>
    <property type="molecule type" value="Genomic_DNA"/>
</dbReference>
<dbReference type="RefSeq" id="WP_185000648.1">
    <property type="nucleotide sequence ID" value="NZ_JACHMH010000001.1"/>
</dbReference>
<proteinExistence type="predicted"/>
<evidence type="ECO:0000259" key="7">
    <source>
        <dbReference type="Pfam" id="PF02687"/>
    </source>
</evidence>
<evidence type="ECO:0000256" key="1">
    <source>
        <dbReference type="ARBA" id="ARBA00004651"/>
    </source>
</evidence>
<evidence type="ECO:0000256" key="5">
    <source>
        <dbReference type="ARBA" id="ARBA00023136"/>
    </source>
</evidence>
<feature type="domain" description="ABC3 transporter permease C-terminal" evidence="7">
    <location>
        <begin position="212"/>
        <end position="326"/>
    </location>
</feature>
<feature type="transmembrane region" description="Helical" evidence="6">
    <location>
        <begin position="260"/>
        <end position="281"/>
    </location>
</feature>